<dbReference type="EMBL" id="MT144906">
    <property type="protein sequence ID" value="QJI01216.1"/>
    <property type="molecule type" value="Genomic_DNA"/>
</dbReference>
<organism evidence="2">
    <name type="scientific">viral metagenome</name>
    <dbReference type="NCBI Taxonomy" id="1070528"/>
    <lineage>
        <taxon>unclassified sequences</taxon>
        <taxon>metagenomes</taxon>
        <taxon>organismal metagenomes</taxon>
    </lineage>
</organism>
<reference evidence="2" key="1">
    <citation type="submission" date="2020-03" db="EMBL/GenBank/DDBJ databases">
        <title>The deep terrestrial virosphere.</title>
        <authorList>
            <person name="Holmfeldt K."/>
            <person name="Nilsson E."/>
            <person name="Simone D."/>
            <person name="Lopez-Fernandez M."/>
            <person name="Wu X."/>
            <person name="de Brujin I."/>
            <person name="Lundin D."/>
            <person name="Andersson A."/>
            <person name="Bertilsson S."/>
            <person name="Dopson M."/>
        </authorList>
    </citation>
    <scope>NUCLEOTIDE SEQUENCE</scope>
    <source>
        <strain evidence="1">MM415A02403</strain>
        <strain evidence="2">TM448B02362</strain>
    </source>
</reference>
<evidence type="ECO:0000313" key="1">
    <source>
        <dbReference type="EMBL" id="QJA73338.1"/>
    </source>
</evidence>
<dbReference type="EMBL" id="MT142020">
    <property type="protein sequence ID" value="QJA73338.1"/>
    <property type="molecule type" value="Genomic_DNA"/>
</dbReference>
<proteinExistence type="predicted"/>
<name>A0A6M3XY81_9ZZZZ</name>
<sequence>MIEELVLKGWHVKLLSDHTQPEPCWRCWLSWRKGPLPHKEESCRQPTLDAALTWCETTAKEWKWE</sequence>
<gene>
    <name evidence="1" type="ORF">MM415A02403_0003</name>
    <name evidence="2" type="ORF">TM448B02362_0009</name>
</gene>
<protein>
    <submittedName>
        <fullName evidence="2">Uncharacterized protein</fullName>
    </submittedName>
</protein>
<accession>A0A6M3XY81</accession>
<dbReference type="AlphaFoldDB" id="A0A6M3XY81"/>
<evidence type="ECO:0000313" key="2">
    <source>
        <dbReference type="EMBL" id="QJI01216.1"/>
    </source>
</evidence>